<feature type="compositionally biased region" description="Acidic residues" evidence="1">
    <location>
        <begin position="570"/>
        <end position="587"/>
    </location>
</feature>
<evidence type="ECO:0000259" key="2">
    <source>
        <dbReference type="Pfam" id="PF12937"/>
    </source>
</evidence>
<organism evidence="3 4">
    <name type="scientific">Dentipellis fragilis</name>
    <dbReference type="NCBI Taxonomy" id="205917"/>
    <lineage>
        <taxon>Eukaryota</taxon>
        <taxon>Fungi</taxon>
        <taxon>Dikarya</taxon>
        <taxon>Basidiomycota</taxon>
        <taxon>Agaricomycotina</taxon>
        <taxon>Agaricomycetes</taxon>
        <taxon>Russulales</taxon>
        <taxon>Hericiaceae</taxon>
        <taxon>Dentipellis</taxon>
    </lineage>
</organism>
<dbReference type="AlphaFoldDB" id="A0A4Y9Z568"/>
<keyword evidence="4" id="KW-1185">Reference proteome</keyword>
<evidence type="ECO:0000313" key="4">
    <source>
        <dbReference type="Proteomes" id="UP000298327"/>
    </source>
</evidence>
<dbReference type="Gene3D" id="1.20.1280.50">
    <property type="match status" value="1"/>
</dbReference>
<evidence type="ECO:0000256" key="1">
    <source>
        <dbReference type="SAM" id="MobiDB-lite"/>
    </source>
</evidence>
<feature type="region of interest" description="Disordered" evidence="1">
    <location>
        <begin position="565"/>
        <end position="587"/>
    </location>
</feature>
<reference evidence="3 4" key="1">
    <citation type="submission" date="2019-02" db="EMBL/GenBank/DDBJ databases">
        <title>Genome sequencing of the rare red list fungi Dentipellis fragilis.</title>
        <authorList>
            <person name="Buettner E."/>
            <person name="Kellner H."/>
        </authorList>
    </citation>
    <scope>NUCLEOTIDE SEQUENCE [LARGE SCALE GENOMIC DNA]</scope>
    <source>
        <strain evidence="3 4">DSM 105465</strain>
    </source>
</reference>
<dbReference type="EMBL" id="SEOQ01000149">
    <property type="protein sequence ID" value="TFY68941.1"/>
    <property type="molecule type" value="Genomic_DNA"/>
</dbReference>
<proteinExistence type="predicted"/>
<dbReference type="SUPFAM" id="SSF52047">
    <property type="entry name" value="RNI-like"/>
    <property type="match status" value="1"/>
</dbReference>
<evidence type="ECO:0000313" key="3">
    <source>
        <dbReference type="EMBL" id="TFY68941.1"/>
    </source>
</evidence>
<gene>
    <name evidence="3" type="ORF">EVG20_g3355</name>
</gene>
<dbReference type="InterPro" id="IPR001810">
    <property type="entry name" value="F-box_dom"/>
</dbReference>
<dbReference type="Proteomes" id="UP000298327">
    <property type="component" value="Unassembled WGS sequence"/>
</dbReference>
<dbReference type="OrthoDB" id="2269034at2759"/>
<accession>A0A4Y9Z568</accession>
<protein>
    <recommendedName>
        <fullName evidence="2">F-box domain-containing protein</fullName>
    </recommendedName>
</protein>
<comment type="caution">
    <text evidence="3">The sequence shown here is derived from an EMBL/GenBank/DDBJ whole genome shotgun (WGS) entry which is preliminary data.</text>
</comment>
<dbReference type="STRING" id="205917.A0A4Y9Z568"/>
<dbReference type="Pfam" id="PF12937">
    <property type="entry name" value="F-box-like"/>
    <property type="match status" value="1"/>
</dbReference>
<name>A0A4Y9Z568_9AGAM</name>
<feature type="domain" description="F-box" evidence="2">
    <location>
        <begin position="70"/>
        <end position="134"/>
    </location>
</feature>
<sequence>MFLIGTDSALSALEYWSEAEKSRFNLQDGPGGIEPRDPSEARKMLDLEMEAVELVMSSLRTRCNALVPVNRLPSEVLVHVFYLLRRIYVPLKKRDPEVAKLSVPSQIIGWVQVTHVCRQWRNVALENPTLWSDIPFILGDRWTTEFFARSQAAPIVIDHNMPRYIPWTGDVENFATSVAQHLWRTQELGLIATPADFARVLPSLVGGPAPLLEKAVIVHSTPVAAPLDGLLVWPPDAFSRLVPRLRHLRLWFWRFSWESITYETLVHLDIKGLDVDPEPTLREGLGLLLAALDKMPHLEVLKIDDVLPPPPPDATPDSVCGPTITCPNLHTFHLSDDIRNCGLALNHIVVPATADHQISCTKSDNGCAFVLPWLHTRAKQLPPLRHLSFSGDSTMLMMTASHTDVVYPRQGKEPFRIKFVSEAGLLLPLMQEICSMVSLSDIETFTSAVDDGLSAEDWSTILGECKRLRSVEVNAFHGGGIYICELLLATTISSEGRGEPLYPFFEELMIVNVHFRLGYEFDRLLELLERRQPLKKLIIEYCSIDAALVDKLRSVVDMVEWDGHEHDQSEYYEEDEDGEEDEQAEAS</sequence>